<dbReference type="InterPro" id="IPR019404">
    <property type="entry name" value="Mediator_Med11"/>
</dbReference>
<comment type="subcellular location">
    <subcellularLocation>
        <location evidence="1 4">Nucleus</location>
    </subcellularLocation>
</comment>
<comment type="subunit">
    <text evidence="4">Component of the Mediator complex.</text>
</comment>
<comment type="caution">
    <text evidence="6">The sequence shown here is derived from an EMBL/GenBank/DDBJ whole genome shotgun (WGS) entry which is preliminary data.</text>
</comment>
<dbReference type="AlphaFoldDB" id="A0AAN6Y2I4"/>
<dbReference type="Proteomes" id="UP001301769">
    <property type="component" value="Unassembled WGS sequence"/>
</dbReference>
<accession>A0AAN6Y2I4</accession>
<dbReference type="GO" id="GO:0016592">
    <property type="term" value="C:mediator complex"/>
    <property type="evidence" value="ECO:0007669"/>
    <property type="project" value="InterPro"/>
</dbReference>
<dbReference type="EMBL" id="MU858159">
    <property type="protein sequence ID" value="KAK4211016.1"/>
    <property type="molecule type" value="Genomic_DNA"/>
</dbReference>
<protein>
    <recommendedName>
        <fullName evidence="4">Mediator of RNA polymerase II transcription subunit 11</fullName>
    </recommendedName>
    <alternativeName>
        <fullName evidence="4">Mediator complex subunit 11</fullName>
    </alternativeName>
</protein>
<name>A0AAN6Y2I4_9PEZI</name>
<dbReference type="Gene3D" id="1.10.287.3490">
    <property type="match status" value="1"/>
</dbReference>
<feature type="region of interest" description="Disordered" evidence="5">
    <location>
        <begin position="120"/>
        <end position="168"/>
    </location>
</feature>
<comment type="similarity">
    <text evidence="2 4">Belongs to the Mediator complex subunit 11 family.</text>
</comment>
<evidence type="ECO:0000256" key="5">
    <source>
        <dbReference type="SAM" id="MobiDB-lite"/>
    </source>
</evidence>
<keyword evidence="4" id="KW-0804">Transcription</keyword>
<keyword evidence="3 4" id="KW-0539">Nucleus</keyword>
<dbReference type="Pfam" id="PF10280">
    <property type="entry name" value="Med11"/>
    <property type="match status" value="1"/>
</dbReference>
<evidence type="ECO:0000256" key="3">
    <source>
        <dbReference type="ARBA" id="ARBA00023242"/>
    </source>
</evidence>
<organism evidence="6 7">
    <name type="scientific">Rhypophila decipiens</name>
    <dbReference type="NCBI Taxonomy" id="261697"/>
    <lineage>
        <taxon>Eukaryota</taxon>
        <taxon>Fungi</taxon>
        <taxon>Dikarya</taxon>
        <taxon>Ascomycota</taxon>
        <taxon>Pezizomycotina</taxon>
        <taxon>Sordariomycetes</taxon>
        <taxon>Sordariomycetidae</taxon>
        <taxon>Sordariales</taxon>
        <taxon>Naviculisporaceae</taxon>
        <taxon>Rhypophila</taxon>
    </lineage>
</organism>
<evidence type="ECO:0000256" key="2">
    <source>
        <dbReference type="ARBA" id="ARBA00008186"/>
    </source>
</evidence>
<dbReference type="GO" id="GO:0006357">
    <property type="term" value="P:regulation of transcription by RNA polymerase II"/>
    <property type="evidence" value="ECO:0007669"/>
    <property type="project" value="InterPro"/>
</dbReference>
<reference evidence="6" key="1">
    <citation type="journal article" date="2023" name="Mol. Phylogenet. Evol.">
        <title>Genome-scale phylogeny and comparative genomics of the fungal order Sordariales.</title>
        <authorList>
            <person name="Hensen N."/>
            <person name="Bonometti L."/>
            <person name="Westerberg I."/>
            <person name="Brannstrom I.O."/>
            <person name="Guillou S."/>
            <person name="Cros-Aarteil S."/>
            <person name="Calhoun S."/>
            <person name="Haridas S."/>
            <person name="Kuo A."/>
            <person name="Mondo S."/>
            <person name="Pangilinan J."/>
            <person name="Riley R."/>
            <person name="LaButti K."/>
            <person name="Andreopoulos B."/>
            <person name="Lipzen A."/>
            <person name="Chen C."/>
            <person name="Yan M."/>
            <person name="Daum C."/>
            <person name="Ng V."/>
            <person name="Clum A."/>
            <person name="Steindorff A."/>
            <person name="Ohm R.A."/>
            <person name="Martin F."/>
            <person name="Silar P."/>
            <person name="Natvig D.O."/>
            <person name="Lalanne C."/>
            <person name="Gautier V."/>
            <person name="Ament-Velasquez S.L."/>
            <person name="Kruys A."/>
            <person name="Hutchinson M.I."/>
            <person name="Powell A.J."/>
            <person name="Barry K."/>
            <person name="Miller A.N."/>
            <person name="Grigoriev I.V."/>
            <person name="Debuchy R."/>
            <person name="Gladieux P."/>
            <person name="Hiltunen Thoren M."/>
            <person name="Johannesson H."/>
        </authorList>
    </citation>
    <scope>NUCLEOTIDE SEQUENCE</scope>
    <source>
        <strain evidence="6">PSN293</strain>
    </source>
</reference>
<proteinExistence type="inferred from homology"/>
<keyword evidence="7" id="KW-1185">Reference proteome</keyword>
<feature type="compositionally biased region" description="Low complexity" evidence="5">
    <location>
        <begin position="128"/>
        <end position="143"/>
    </location>
</feature>
<evidence type="ECO:0000313" key="7">
    <source>
        <dbReference type="Proteomes" id="UP001301769"/>
    </source>
</evidence>
<reference evidence="6" key="2">
    <citation type="submission" date="2023-05" db="EMBL/GenBank/DDBJ databases">
        <authorList>
            <consortium name="Lawrence Berkeley National Laboratory"/>
            <person name="Steindorff A."/>
            <person name="Hensen N."/>
            <person name="Bonometti L."/>
            <person name="Westerberg I."/>
            <person name="Brannstrom I.O."/>
            <person name="Guillou S."/>
            <person name="Cros-Aarteil S."/>
            <person name="Calhoun S."/>
            <person name="Haridas S."/>
            <person name="Kuo A."/>
            <person name="Mondo S."/>
            <person name="Pangilinan J."/>
            <person name="Riley R."/>
            <person name="Labutti K."/>
            <person name="Andreopoulos B."/>
            <person name="Lipzen A."/>
            <person name="Chen C."/>
            <person name="Yanf M."/>
            <person name="Daum C."/>
            <person name="Ng V."/>
            <person name="Clum A."/>
            <person name="Ohm R."/>
            <person name="Martin F."/>
            <person name="Silar P."/>
            <person name="Natvig D."/>
            <person name="Lalanne C."/>
            <person name="Gautier V."/>
            <person name="Ament-Velasquez S.L."/>
            <person name="Kruys A."/>
            <person name="Hutchinson M.I."/>
            <person name="Powell A.J."/>
            <person name="Barry K."/>
            <person name="Miller A.N."/>
            <person name="Grigoriev I.V."/>
            <person name="Debuchy R."/>
            <person name="Gladieux P."/>
            <person name="Thoren M.H."/>
            <person name="Johannesson H."/>
        </authorList>
    </citation>
    <scope>NUCLEOTIDE SEQUENCE</scope>
    <source>
        <strain evidence="6">PSN293</strain>
    </source>
</reference>
<gene>
    <name evidence="4" type="primary">MED11</name>
    <name evidence="6" type="ORF">QBC37DRAFT_402841</name>
</gene>
<sequence>MEYHNSSQLPGFNANGAGGSAVDIHEPFTVAEHMEQLSKIEIDIVSLPIYASEALKIIVQPPDASGDNTMGDSMSADKYTAVQSQFIETLDRIDKLLKRQIFALEEAGIITLRGSSDRAAATADGSMSNDSANQSFNQSFNSAGTSSQQDGAIGSRTKGPVASLDPDGMGRYGKLDTGVLNIASNTVERDMESELWKRAKEHLTKVAANQGDRMQE</sequence>
<evidence type="ECO:0000256" key="1">
    <source>
        <dbReference type="ARBA" id="ARBA00004123"/>
    </source>
</evidence>
<dbReference type="GO" id="GO:0003712">
    <property type="term" value="F:transcription coregulator activity"/>
    <property type="evidence" value="ECO:0007669"/>
    <property type="project" value="InterPro"/>
</dbReference>
<comment type="function">
    <text evidence="4">Component of the Mediator complex, a coactivator involved in the regulated transcription of nearly all RNA polymerase II-dependent genes. Mediator functions as a bridge to convey information from gene-specific regulatory proteins to the basal RNA polymerase II transcription machinery. Mediator is recruited to promoters by direct interactions with regulatory proteins and serves as a scaffold for the assembly of a functional pre-initiation complex with RNA polymerase II and the general transcription factors.</text>
</comment>
<keyword evidence="4" id="KW-0010">Activator</keyword>
<evidence type="ECO:0000313" key="6">
    <source>
        <dbReference type="EMBL" id="KAK4211016.1"/>
    </source>
</evidence>
<keyword evidence="4" id="KW-0805">Transcription regulation</keyword>
<evidence type="ECO:0000256" key="4">
    <source>
        <dbReference type="RuleBase" id="RU364147"/>
    </source>
</evidence>